<protein>
    <recommendedName>
        <fullName evidence="3">Sulfotransferase domain-containing protein</fullName>
    </recommendedName>
</protein>
<name>A0ABT2LVS6_9HYPH</name>
<accession>A0ABT2LVS6</accession>
<evidence type="ECO:0008006" key="3">
    <source>
        <dbReference type="Google" id="ProtNLM"/>
    </source>
</evidence>
<keyword evidence="2" id="KW-1185">Reference proteome</keyword>
<dbReference type="EMBL" id="JAOCZP010000012">
    <property type="protein sequence ID" value="MCT7378209.1"/>
    <property type="molecule type" value="Genomic_DNA"/>
</dbReference>
<reference evidence="1 2" key="1">
    <citation type="submission" date="2022-09" db="EMBL/GenBank/DDBJ databases">
        <title>Chelativorans salina sp. nov., a novel slightly halophilic bacterium isolated from a saline lake sediment enrichment.</title>
        <authorList>
            <person name="Gao L."/>
            <person name="Fang B.-Z."/>
            <person name="Li W.-J."/>
        </authorList>
    </citation>
    <scope>NUCLEOTIDE SEQUENCE [LARGE SCALE GENOMIC DNA]</scope>
    <source>
        <strain evidence="1 2">EGI FJ00035</strain>
    </source>
</reference>
<organism evidence="1 2">
    <name type="scientific">Chelativorans salis</name>
    <dbReference type="NCBI Taxonomy" id="2978478"/>
    <lineage>
        <taxon>Bacteria</taxon>
        <taxon>Pseudomonadati</taxon>
        <taxon>Pseudomonadota</taxon>
        <taxon>Alphaproteobacteria</taxon>
        <taxon>Hyphomicrobiales</taxon>
        <taxon>Phyllobacteriaceae</taxon>
        <taxon>Chelativorans</taxon>
    </lineage>
</organism>
<dbReference type="Proteomes" id="UP001320831">
    <property type="component" value="Unassembled WGS sequence"/>
</dbReference>
<sequence length="336" mass="38333">MKTVIHIGPMKTGTTYIQNILQKSRSELLKLGWVYPGRLLNQQHACYGICGDEIPWVTNALSRKNERLGEELIRQLQTRETNVIISSEALASLTPIGVENFLEAIGGADEVIATIRPLEKLLPSAWQQLIKGGSTKSLDEFFEHMAINRNSKSGLWRTYAYGEAVKIWSHFLPVSVIRLSQTKDRDSAWDLFRQAANLPEIPPTHIKAKESNISLNLEAAEILRHVNITLKKEGIDKDKVEEFSRFFLKKIIHPLSDISRGTRITCRKSDMARIELWDSEEMSLVQEHASKMLGDKFGVEYSIKKESKLNESKVLEEMSLHLIQLWGKTEAERLKR</sequence>
<proteinExistence type="predicted"/>
<dbReference type="RefSeq" id="WP_260907066.1">
    <property type="nucleotide sequence ID" value="NZ_JAOCZP010000012.1"/>
</dbReference>
<gene>
    <name evidence="1" type="ORF">N5A92_24655</name>
</gene>
<evidence type="ECO:0000313" key="2">
    <source>
        <dbReference type="Proteomes" id="UP001320831"/>
    </source>
</evidence>
<comment type="caution">
    <text evidence="1">The sequence shown here is derived from an EMBL/GenBank/DDBJ whole genome shotgun (WGS) entry which is preliminary data.</text>
</comment>
<evidence type="ECO:0000313" key="1">
    <source>
        <dbReference type="EMBL" id="MCT7378209.1"/>
    </source>
</evidence>